<organism evidence="2 3">
    <name type="scientific">Carex littledalei</name>
    <dbReference type="NCBI Taxonomy" id="544730"/>
    <lineage>
        <taxon>Eukaryota</taxon>
        <taxon>Viridiplantae</taxon>
        <taxon>Streptophyta</taxon>
        <taxon>Embryophyta</taxon>
        <taxon>Tracheophyta</taxon>
        <taxon>Spermatophyta</taxon>
        <taxon>Magnoliopsida</taxon>
        <taxon>Liliopsida</taxon>
        <taxon>Poales</taxon>
        <taxon>Cyperaceae</taxon>
        <taxon>Cyperoideae</taxon>
        <taxon>Cariceae</taxon>
        <taxon>Carex</taxon>
        <taxon>Carex subgen. Euthyceras</taxon>
    </lineage>
</organism>
<accession>A0A833R7Y0</accession>
<proteinExistence type="predicted"/>
<reference evidence="2" key="1">
    <citation type="submission" date="2020-01" db="EMBL/GenBank/DDBJ databases">
        <title>Genome sequence of Kobresia littledalei, the first chromosome-level genome in the family Cyperaceae.</title>
        <authorList>
            <person name="Qu G."/>
        </authorList>
    </citation>
    <scope>NUCLEOTIDE SEQUENCE</scope>
    <source>
        <strain evidence="2">C.B.Clarke</strain>
        <tissue evidence="2">Leaf</tissue>
    </source>
</reference>
<evidence type="ECO:0000313" key="2">
    <source>
        <dbReference type="EMBL" id="KAF3339835.1"/>
    </source>
</evidence>
<evidence type="ECO:0000256" key="1">
    <source>
        <dbReference type="SAM" id="MobiDB-lite"/>
    </source>
</evidence>
<comment type="caution">
    <text evidence="2">The sequence shown here is derived from an EMBL/GenBank/DDBJ whole genome shotgun (WGS) entry which is preliminary data.</text>
</comment>
<dbReference type="AlphaFoldDB" id="A0A833R7Y0"/>
<gene>
    <name evidence="2" type="ORF">FCM35_KLT15606</name>
</gene>
<sequence>MDVVSSVAPVTSDCSARKRSAQVEEQVSDNDRERESNPVQSRCSGKDREGGEERYEVLEQALLEGNGKVETRRRKRR</sequence>
<feature type="compositionally biased region" description="Basic and acidic residues" evidence="1">
    <location>
        <begin position="44"/>
        <end position="53"/>
    </location>
</feature>
<feature type="region of interest" description="Disordered" evidence="1">
    <location>
        <begin position="1"/>
        <end position="53"/>
    </location>
</feature>
<evidence type="ECO:0000313" key="3">
    <source>
        <dbReference type="Proteomes" id="UP000623129"/>
    </source>
</evidence>
<name>A0A833R7Y0_9POAL</name>
<dbReference type="Proteomes" id="UP000623129">
    <property type="component" value="Unassembled WGS sequence"/>
</dbReference>
<protein>
    <submittedName>
        <fullName evidence="2">Uncharacterized protein</fullName>
    </submittedName>
</protein>
<keyword evidence="3" id="KW-1185">Reference proteome</keyword>
<dbReference type="EMBL" id="SWLB01000003">
    <property type="protein sequence ID" value="KAF3339835.1"/>
    <property type="molecule type" value="Genomic_DNA"/>
</dbReference>